<keyword evidence="12" id="KW-0539">Nucleus</keyword>
<evidence type="ECO:0000256" key="1">
    <source>
        <dbReference type="ARBA" id="ARBA00004123"/>
    </source>
</evidence>
<evidence type="ECO:0000256" key="4">
    <source>
        <dbReference type="ARBA" id="ARBA00004514"/>
    </source>
</evidence>
<dbReference type="Gene3D" id="3.10.129.10">
    <property type="entry name" value="Hotdog Thioesterase"/>
    <property type="match status" value="1"/>
</dbReference>
<accession>A0A0A9GA59</accession>
<dbReference type="GO" id="GO:0047617">
    <property type="term" value="F:fatty acyl-CoA hydrolase activity"/>
    <property type="evidence" value="ECO:0007669"/>
    <property type="project" value="InterPro"/>
</dbReference>
<evidence type="ECO:0000256" key="2">
    <source>
        <dbReference type="ARBA" id="ARBA00004173"/>
    </source>
</evidence>
<evidence type="ECO:0000256" key="12">
    <source>
        <dbReference type="ARBA" id="ARBA00023242"/>
    </source>
</evidence>
<evidence type="ECO:0000256" key="10">
    <source>
        <dbReference type="ARBA" id="ARBA00023128"/>
    </source>
</evidence>
<dbReference type="GO" id="GO:0005739">
    <property type="term" value="C:mitochondrion"/>
    <property type="evidence" value="ECO:0007669"/>
    <property type="project" value="UniProtKB-SubCell"/>
</dbReference>
<dbReference type="GO" id="GO:0005634">
    <property type="term" value="C:nucleus"/>
    <property type="evidence" value="ECO:0007669"/>
    <property type="project" value="UniProtKB-SubCell"/>
</dbReference>
<dbReference type="GO" id="GO:0005829">
    <property type="term" value="C:cytosol"/>
    <property type="evidence" value="ECO:0007669"/>
    <property type="project" value="UniProtKB-SubCell"/>
</dbReference>
<organism evidence="20">
    <name type="scientific">Arundo donax</name>
    <name type="common">Giant reed</name>
    <name type="synonym">Donax arundinaceus</name>
    <dbReference type="NCBI Taxonomy" id="35708"/>
    <lineage>
        <taxon>Eukaryota</taxon>
        <taxon>Viridiplantae</taxon>
        <taxon>Streptophyta</taxon>
        <taxon>Embryophyta</taxon>
        <taxon>Tracheophyta</taxon>
        <taxon>Spermatophyta</taxon>
        <taxon>Magnoliopsida</taxon>
        <taxon>Liliopsida</taxon>
        <taxon>Poales</taxon>
        <taxon>Poaceae</taxon>
        <taxon>PACMAD clade</taxon>
        <taxon>Arundinoideae</taxon>
        <taxon>Arundineae</taxon>
        <taxon>Arundo</taxon>
    </lineage>
</organism>
<evidence type="ECO:0000256" key="14">
    <source>
        <dbReference type="ARBA" id="ARBA00058205"/>
    </source>
</evidence>
<keyword evidence="6" id="KW-0963">Cytoplasm</keyword>
<evidence type="ECO:0000256" key="8">
    <source>
        <dbReference type="ARBA" id="ARBA00022990"/>
    </source>
</evidence>
<dbReference type="SUPFAM" id="SSF54637">
    <property type="entry name" value="Thioesterase/thiol ester dehydrase-isomerase"/>
    <property type="match status" value="1"/>
</dbReference>
<comment type="similarity">
    <text evidence="5">Belongs to the thioesterase PaaI family.</text>
</comment>
<feature type="domain" description="Thioesterase" evidence="19">
    <location>
        <begin position="93"/>
        <end position="147"/>
    </location>
</feature>
<evidence type="ECO:0000256" key="17">
    <source>
        <dbReference type="ARBA" id="ARBA00081533"/>
    </source>
</evidence>
<comment type="function">
    <text evidence="14">Catalyzes the hydrolysis of acyl-CoAs into free fatty acids and coenzyme A (CoASH), regulating their respective intracellular levels. Has acyl-CoA thioesterase activity towards medium (C12) and long-chain (C18) fatty acyl-CoA substrates. Can also hydrolyze 3-hydroxyphenylacetyl-CoA and 3,4-dihydroxyphenylacetyl-CoA (in vitro). May play a role in controlling adaptive thermogenesis.</text>
</comment>
<reference evidence="20" key="1">
    <citation type="submission" date="2014-09" db="EMBL/GenBank/DDBJ databases">
        <authorList>
            <person name="Magalhaes I.L.F."/>
            <person name="Oliveira U."/>
            <person name="Santos F.R."/>
            <person name="Vidigal T.H.D.A."/>
            <person name="Brescovit A.D."/>
            <person name="Santos A.J."/>
        </authorList>
    </citation>
    <scope>NUCLEOTIDE SEQUENCE</scope>
    <source>
        <tissue evidence="20">Shoot tissue taken approximately 20 cm above the soil surface</tissue>
    </source>
</reference>
<keyword evidence="10" id="KW-0496">Mitochondrion</keyword>
<protein>
    <recommendedName>
        <fullName evidence="16">Acyl-coenzyme A thioesterase 13</fullName>
    </recommendedName>
    <alternativeName>
        <fullName evidence="17">Hotdog-fold thioesterase superfamily member 2</fullName>
    </alternativeName>
    <alternativeName>
        <fullName evidence="18">Thioesterase superfamily member 2</fullName>
    </alternativeName>
</protein>
<dbReference type="Pfam" id="PF03061">
    <property type="entry name" value="4HBT"/>
    <property type="match status" value="1"/>
</dbReference>
<dbReference type="CDD" id="cd03443">
    <property type="entry name" value="PaaI_thioesterase"/>
    <property type="match status" value="1"/>
</dbReference>
<dbReference type="PANTHER" id="PTHR21660">
    <property type="entry name" value="THIOESTERASE SUPERFAMILY MEMBER-RELATED"/>
    <property type="match status" value="1"/>
</dbReference>
<evidence type="ECO:0000256" key="5">
    <source>
        <dbReference type="ARBA" id="ARBA00008324"/>
    </source>
</evidence>
<dbReference type="FunFam" id="3.10.129.10:FF:000021">
    <property type="entry name" value="Acyl-coenzyme A thioesterase 13"/>
    <property type="match status" value="1"/>
</dbReference>
<dbReference type="PANTHER" id="PTHR21660:SF8">
    <property type="entry name" value="OS02G0521700 PROTEIN"/>
    <property type="match status" value="1"/>
</dbReference>
<dbReference type="InterPro" id="IPR039298">
    <property type="entry name" value="ACOT13"/>
</dbReference>
<dbReference type="GO" id="GO:0006629">
    <property type="term" value="P:lipid metabolic process"/>
    <property type="evidence" value="ECO:0007669"/>
    <property type="project" value="UniProtKB-KW"/>
</dbReference>
<keyword evidence="8" id="KW-0007">Acetylation</keyword>
<reference evidence="20" key="2">
    <citation type="journal article" date="2015" name="Data Brief">
        <title>Shoot transcriptome of the giant reed, Arundo donax.</title>
        <authorList>
            <person name="Barrero R.A."/>
            <person name="Guerrero F.D."/>
            <person name="Moolhuijzen P."/>
            <person name="Goolsby J.A."/>
            <person name="Tidwell J."/>
            <person name="Bellgard S.E."/>
            <person name="Bellgard M.I."/>
        </authorList>
    </citation>
    <scope>NUCLEOTIDE SEQUENCE</scope>
    <source>
        <tissue evidence="20">Shoot tissue taken approximately 20 cm above the soil surface</tissue>
    </source>
</reference>
<keyword evidence="11" id="KW-0206">Cytoskeleton</keyword>
<name>A0A0A9GA59_ARUDO</name>
<evidence type="ECO:0000256" key="6">
    <source>
        <dbReference type="ARBA" id="ARBA00022490"/>
    </source>
</evidence>
<dbReference type="GO" id="GO:0005819">
    <property type="term" value="C:spindle"/>
    <property type="evidence" value="ECO:0007669"/>
    <property type="project" value="UniProtKB-SubCell"/>
</dbReference>
<evidence type="ECO:0000256" key="7">
    <source>
        <dbReference type="ARBA" id="ARBA00022801"/>
    </source>
</evidence>
<evidence type="ECO:0000256" key="16">
    <source>
        <dbReference type="ARBA" id="ARBA00067273"/>
    </source>
</evidence>
<dbReference type="InterPro" id="IPR006683">
    <property type="entry name" value="Thioestr_dom"/>
</dbReference>
<evidence type="ECO:0000313" key="20">
    <source>
        <dbReference type="EMBL" id="JAE21367.1"/>
    </source>
</evidence>
<keyword evidence="7" id="KW-0378">Hydrolase</keyword>
<evidence type="ECO:0000259" key="19">
    <source>
        <dbReference type="Pfam" id="PF03061"/>
    </source>
</evidence>
<comment type="subunit">
    <text evidence="15">Homotetramer. Interacts with PCTP.</text>
</comment>
<evidence type="ECO:0000256" key="3">
    <source>
        <dbReference type="ARBA" id="ARBA00004186"/>
    </source>
</evidence>
<keyword evidence="9" id="KW-0443">Lipid metabolism</keyword>
<evidence type="ECO:0000256" key="11">
    <source>
        <dbReference type="ARBA" id="ARBA00023212"/>
    </source>
</evidence>
<comment type="catalytic activity">
    <reaction evidence="13">
        <text>a fatty acyl-CoA + H2O = a fatty acid + CoA + H(+)</text>
        <dbReference type="Rhea" id="RHEA:16781"/>
        <dbReference type="ChEBI" id="CHEBI:15377"/>
        <dbReference type="ChEBI" id="CHEBI:15378"/>
        <dbReference type="ChEBI" id="CHEBI:28868"/>
        <dbReference type="ChEBI" id="CHEBI:57287"/>
        <dbReference type="ChEBI" id="CHEBI:77636"/>
    </reaction>
    <physiologicalReaction direction="left-to-right" evidence="13">
        <dbReference type="Rhea" id="RHEA:16782"/>
    </physiologicalReaction>
</comment>
<dbReference type="AlphaFoldDB" id="A0A0A9GA59"/>
<proteinExistence type="inferred from homology"/>
<evidence type="ECO:0000256" key="9">
    <source>
        <dbReference type="ARBA" id="ARBA00023098"/>
    </source>
</evidence>
<dbReference type="InterPro" id="IPR029069">
    <property type="entry name" value="HotDog_dom_sf"/>
</dbReference>
<evidence type="ECO:0000256" key="13">
    <source>
        <dbReference type="ARBA" id="ARBA00052976"/>
    </source>
</evidence>
<dbReference type="EMBL" id="GBRH01176529">
    <property type="protein sequence ID" value="JAE21367.1"/>
    <property type="molecule type" value="Transcribed_RNA"/>
</dbReference>
<evidence type="ECO:0000256" key="18">
    <source>
        <dbReference type="ARBA" id="ARBA00083956"/>
    </source>
</evidence>
<comment type="subcellular location">
    <subcellularLocation>
        <location evidence="3">Cytoplasm</location>
        <location evidence="3">Cytoskeleton</location>
        <location evidence="3">Spindle</location>
    </subcellularLocation>
    <subcellularLocation>
        <location evidence="4">Cytoplasm</location>
        <location evidence="4">Cytosol</location>
    </subcellularLocation>
    <subcellularLocation>
        <location evidence="2">Mitochondrion</location>
    </subcellularLocation>
    <subcellularLocation>
        <location evidence="1">Nucleus</location>
    </subcellularLocation>
</comment>
<sequence>MGARGTSSNSDLKTAAAEALRVSDEDCARVDALNRAAVSARRSPEGDGDHTPSFFEAFALQGIRVESIHPGHILCSFTVPTRLTAAAADNHHHLAPGAVVALVDEIGSAAAVADGQHLKVSVDMSVSFVDLAAAAPGDTLRITARVLGHKGYYSGTHVLVANAATGEVVAEGRHSLFGKMKVNPPPPTPTTFIKSNI</sequence>
<evidence type="ECO:0000256" key="15">
    <source>
        <dbReference type="ARBA" id="ARBA00064709"/>
    </source>
</evidence>